<dbReference type="Proteomes" id="UP000308600">
    <property type="component" value="Unassembled WGS sequence"/>
</dbReference>
<protein>
    <submittedName>
        <fullName evidence="1">Uncharacterized protein</fullName>
    </submittedName>
</protein>
<sequence>MTFFPAEIIEQFVLHLNEDTERIEALIACSLVSQTWCAIVQPFLYNPAVLDFDVPREAASLINAISKYSHIRSFIHQLLIVGSVTSIEPSNATLITLGDLPSLQSLRVRCSGRTVNRALFVGLGPVFNSKSLTSLELSDLGNFPAELLYNCLALQNLAIRHVAFKLPTSSSALDAQLIRSQPKEPPVLKSLILSTQYREGSNTLEWLLSPLSPFDFSQLETFIGLDRCDMIKSYEAHCKFIAHTSHSLKTVLIDPPSSCLSEGLQDPLSGLEAQKLESISNMTISVLQEPRNQLSTLPWLIALLSGLPNPETLHELILLCDLYGHVANDTFYTRGWSQMDALLTRFHNLQKVHLKCYDERDDQKAEDLVAWFHTQLPTLVDKGILFIECFTDLTYTLRMETQLIG</sequence>
<reference evidence="1 2" key="1">
    <citation type="journal article" date="2019" name="Nat. Ecol. Evol.">
        <title>Megaphylogeny resolves global patterns of mushroom evolution.</title>
        <authorList>
            <person name="Varga T."/>
            <person name="Krizsan K."/>
            <person name="Foldi C."/>
            <person name="Dima B."/>
            <person name="Sanchez-Garcia M."/>
            <person name="Sanchez-Ramirez S."/>
            <person name="Szollosi G.J."/>
            <person name="Szarkandi J.G."/>
            <person name="Papp V."/>
            <person name="Albert L."/>
            <person name="Andreopoulos W."/>
            <person name="Angelini C."/>
            <person name="Antonin V."/>
            <person name="Barry K.W."/>
            <person name="Bougher N.L."/>
            <person name="Buchanan P."/>
            <person name="Buyck B."/>
            <person name="Bense V."/>
            <person name="Catcheside P."/>
            <person name="Chovatia M."/>
            <person name="Cooper J."/>
            <person name="Damon W."/>
            <person name="Desjardin D."/>
            <person name="Finy P."/>
            <person name="Geml J."/>
            <person name="Haridas S."/>
            <person name="Hughes K."/>
            <person name="Justo A."/>
            <person name="Karasinski D."/>
            <person name="Kautmanova I."/>
            <person name="Kiss B."/>
            <person name="Kocsube S."/>
            <person name="Kotiranta H."/>
            <person name="LaButti K.M."/>
            <person name="Lechner B.E."/>
            <person name="Liimatainen K."/>
            <person name="Lipzen A."/>
            <person name="Lukacs Z."/>
            <person name="Mihaltcheva S."/>
            <person name="Morgado L.N."/>
            <person name="Niskanen T."/>
            <person name="Noordeloos M.E."/>
            <person name="Ohm R.A."/>
            <person name="Ortiz-Santana B."/>
            <person name="Ovrebo C."/>
            <person name="Racz N."/>
            <person name="Riley R."/>
            <person name="Savchenko A."/>
            <person name="Shiryaev A."/>
            <person name="Soop K."/>
            <person name="Spirin V."/>
            <person name="Szebenyi C."/>
            <person name="Tomsovsky M."/>
            <person name="Tulloss R.E."/>
            <person name="Uehling J."/>
            <person name="Grigoriev I.V."/>
            <person name="Vagvolgyi C."/>
            <person name="Papp T."/>
            <person name="Martin F.M."/>
            <person name="Miettinen O."/>
            <person name="Hibbett D.S."/>
            <person name="Nagy L.G."/>
        </authorList>
    </citation>
    <scope>NUCLEOTIDE SEQUENCE [LARGE SCALE GENOMIC DNA]</scope>
    <source>
        <strain evidence="1 2">NL-1719</strain>
    </source>
</reference>
<organism evidence="1 2">
    <name type="scientific">Pluteus cervinus</name>
    <dbReference type="NCBI Taxonomy" id="181527"/>
    <lineage>
        <taxon>Eukaryota</taxon>
        <taxon>Fungi</taxon>
        <taxon>Dikarya</taxon>
        <taxon>Basidiomycota</taxon>
        <taxon>Agaricomycotina</taxon>
        <taxon>Agaricomycetes</taxon>
        <taxon>Agaricomycetidae</taxon>
        <taxon>Agaricales</taxon>
        <taxon>Pluteineae</taxon>
        <taxon>Pluteaceae</taxon>
        <taxon>Pluteus</taxon>
    </lineage>
</organism>
<accession>A0ACD3A7S6</accession>
<name>A0ACD3A7S6_9AGAR</name>
<proteinExistence type="predicted"/>
<gene>
    <name evidence="1" type="ORF">BDN72DRAFT_903821</name>
</gene>
<evidence type="ECO:0000313" key="1">
    <source>
        <dbReference type="EMBL" id="TFK61757.1"/>
    </source>
</evidence>
<evidence type="ECO:0000313" key="2">
    <source>
        <dbReference type="Proteomes" id="UP000308600"/>
    </source>
</evidence>
<dbReference type="EMBL" id="ML208631">
    <property type="protein sequence ID" value="TFK61757.1"/>
    <property type="molecule type" value="Genomic_DNA"/>
</dbReference>
<keyword evidence="2" id="KW-1185">Reference proteome</keyword>